<feature type="region of interest" description="Disordered" evidence="1">
    <location>
        <begin position="322"/>
        <end position="386"/>
    </location>
</feature>
<feature type="compositionally biased region" description="Basic and acidic residues" evidence="1">
    <location>
        <begin position="189"/>
        <end position="204"/>
    </location>
</feature>
<dbReference type="EMBL" id="LN714495">
    <property type="protein sequence ID" value="CEL73378.1"/>
    <property type="molecule type" value="Genomic_DNA"/>
</dbReference>
<feature type="compositionally biased region" description="Polar residues" evidence="1">
    <location>
        <begin position="356"/>
        <end position="374"/>
    </location>
</feature>
<accession>A0A0F7UXZ5</accession>
<proteinExistence type="predicted"/>
<feature type="compositionally biased region" description="Polar residues" evidence="1">
    <location>
        <begin position="874"/>
        <end position="883"/>
    </location>
</feature>
<feature type="region of interest" description="Disordered" evidence="1">
    <location>
        <begin position="1430"/>
        <end position="1464"/>
    </location>
</feature>
<feature type="compositionally biased region" description="Basic residues" evidence="1">
    <location>
        <begin position="856"/>
        <end position="870"/>
    </location>
</feature>
<feature type="compositionally biased region" description="Basic and acidic residues" evidence="1">
    <location>
        <begin position="904"/>
        <end position="920"/>
    </location>
</feature>
<feature type="chain" id="PRO_5002523561" evidence="2">
    <location>
        <begin position="24"/>
        <end position="1464"/>
    </location>
</feature>
<feature type="compositionally biased region" description="Basic and acidic residues" evidence="1">
    <location>
        <begin position="676"/>
        <end position="687"/>
    </location>
</feature>
<feature type="region of interest" description="Disordered" evidence="1">
    <location>
        <begin position="486"/>
        <end position="1075"/>
    </location>
</feature>
<sequence length="1464" mass="155995">MRQNGALYCWPLALVTIVGPVQTKSAQTLSAFARSPMSAHNPSFLHPEAEPKRAILSEGPSTDTESPQAPRFSTSSAQLFGLKDHESLRSSLSRRYGQRISISGAAWRHVVPRGRDARLRFLYVFIATSLAIYFTKYAVRCLVTQRQAGHITDKGLPGLEKRMSSAPCYASNYSVAGTVRRLAAGEENGGSRDSPDGVRPRGDSTDWFCQSSEETESGSFRTQTASSAWAVETSGGRKGDKLVQGGNVGAQTMNVSRFLEEHIPPGSRSAEAALLRHIADQVMGLAAASSAALSKTCHSTTCLRQALQLMSETYGMLLEEAGTLESPPRGSGDKTQSVDNPSDSGTPAAREKTSPLEHNSNSHSAERMSGSTSDAKSDEAQPVHAGRPVSLDMQLWRRLDFSLGTIFEAEDAEQDGGDDGDVGIERRSSFFTLSGRSGDDEDDPGALLADALSLAGIDEGVVGGWNPFSSTTSTSDAWGKFVTDQSDARETAGDDANDVTGGPPRRPSYSEVLQHPPARSHSAPPRSTAANGKGMAKRVAGLGQRLTSSGHRQSATSRDASGERRHYPSGPRVPGRRPTNRFESIDRSASHRKAGARPSLPSMPPPKPPLPQISKVGFGASGTPVQRGASQGGTPSGSEKRDGGEPSKDVKGQGEDAGQPGASGGPLGGAGGGGRRPGDDERDDDKRKKGKGSSSGGGEKKKEEQEKKAKKERDQREEAKKESKPVDDREARGKEVKQGGGGLSSLSGKGSTGEEAGKKKAKKDRGRRAIEETVRDVTDAGVTSEATGGVPKEAEPQKDSDDRGVHGGGRGGEGPGSAGATETGDALQHDSGGIGSGSEDRDKSRSETAAREKQVSKRQKSSGGRRKKKGASVAPQTGQTTTGEAPRSAVDSEGGRAGPLAASDKNKAGTDEGGRDAKGDEDGEAATAGPRAGAQHTGEHGGETEVVGETVKVAEADEEGSDAAAQREALRTGARPKTSSAAGRRKQKMKEQHSEQVESISFPVSASGEGHDEQTTQSRGRRRQRMFRHDVRPVAEGVPNSSEAIGGRADGKRDHNVGVSSGVGGKGSEVDEDTPSPFPDVAALVTGLHRKLISAQVEYQRLLERIKGELGGEEFIAIVRSAGFAKRIFSSSEFYFLTKVILLTEETNFQLQALLNVARHLHEKALEQRESDGGDKSKDDPKRAAAKGRAVGAVSRDMEESPFSAVLTAIDKRSVTARKILLELLRADTRFRSLIIARSHLPSLPDFQLPPFPNERGYNPNSKNIVHTSAGVPLRAADPESVVMLLKDEVEQWESQVESVVSAVEAKWWIPPSDPDEARRQQERTAAVFGIASAFLSLRVVEVAASRWRRLNDRTPVSDPALQAKVQAALSMLDGFHDEYIQRKDRHFNAYCDSYSATARANVRHPQRRWDPLPNNAHAPDIRGAAAAEVRNVHEAPESMTEELPDADNLPKTDGKQEADGPTS</sequence>
<feature type="compositionally biased region" description="Basic and acidic residues" evidence="1">
    <location>
        <begin position="767"/>
        <end position="778"/>
    </location>
</feature>
<name>A0A0F7UXZ5_TOXGV</name>
<feature type="compositionally biased region" description="Basic and acidic residues" evidence="1">
    <location>
        <begin position="792"/>
        <end position="805"/>
    </location>
</feature>
<feature type="compositionally biased region" description="Gly residues" evidence="1">
    <location>
        <begin position="806"/>
        <end position="817"/>
    </location>
</feature>
<feature type="compositionally biased region" description="Low complexity" evidence="1">
    <location>
        <begin position="515"/>
        <end position="530"/>
    </location>
</feature>
<feature type="compositionally biased region" description="Basic and acidic residues" evidence="1">
    <location>
        <begin position="698"/>
        <end position="737"/>
    </location>
</feature>
<feature type="compositionally biased region" description="Low complexity" evidence="1">
    <location>
        <begin position="944"/>
        <end position="953"/>
    </location>
</feature>
<feature type="region of interest" description="Disordered" evidence="1">
    <location>
        <begin position="1166"/>
        <end position="1193"/>
    </location>
</feature>
<evidence type="ECO:0000313" key="3">
    <source>
        <dbReference type="EMBL" id="CEL73378.1"/>
    </source>
</evidence>
<feature type="compositionally biased region" description="Polar residues" evidence="1">
    <location>
        <begin position="207"/>
        <end position="225"/>
    </location>
</feature>
<feature type="compositionally biased region" description="Polar residues" evidence="1">
    <location>
        <begin position="333"/>
        <end position="345"/>
    </location>
</feature>
<organism evidence="3">
    <name type="scientific">Toxoplasma gondii (strain ATCC 50861 / VEG)</name>
    <dbReference type="NCBI Taxonomy" id="432359"/>
    <lineage>
        <taxon>Eukaryota</taxon>
        <taxon>Sar</taxon>
        <taxon>Alveolata</taxon>
        <taxon>Apicomplexa</taxon>
        <taxon>Conoidasida</taxon>
        <taxon>Coccidia</taxon>
        <taxon>Eucoccidiorida</taxon>
        <taxon>Eimeriorina</taxon>
        <taxon>Sarcocystidae</taxon>
        <taxon>Toxoplasma</taxon>
    </lineage>
</organism>
<reference evidence="3" key="1">
    <citation type="journal article" date="2015" name="PLoS ONE">
        <title>Comprehensive Evaluation of Toxoplasma gondii VEG and Neospora caninum LIV Genomes with Tachyzoite Stage Transcriptome and Proteome Defines Novel Transcript Features.</title>
        <authorList>
            <person name="Ramaprasad A."/>
            <person name="Mourier T."/>
            <person name="Naeem R."/>
            <person name="Malas T.B."/>
            <person name="Moussa E."/>
            <person name="Panigrahi A."/>
            <person name="Vermont S.J."/>
            <person name="Otto T.D."/>
            <person name="Wastling J."/>
            <person name="Pain A."/>
        </authorList>
    </citation>
    <scope>NUCLEOTIDE SEQUENCE</scope>
    <source>
        <strain evidence="3">VEG</strain>
    </source>
</reference>
<feature type="compositionally biased region" description="Basic and acidic residues" evidence="1">
    <location>
        <begin position="1166"/>
        <end position="1183"/>
    </location>
</feature>
<feature type="compositionally biased region" description="Pro residues" evidence="1">
    <location>
        <begin position="601"/>
        <end position="611"/>
    </location>
</feature>
<keyword evidence="2" id="KW-0732">Signal</keyword>
<feature type="signal peptide" evidence="2">
    <location>
        <begin position="1"/>
        <end position="23"/>
    </location>
</feature>
<feature type="compositionally biased region" description="Basic and acidic residues" evidence="1">
    <location>
        <begin position="638"/>
        <end position="654"/>
    </location>
</feature>
<gene>
    <name evidence="3" type="ORF">BN1205_091160</name>
</gene>
<feature type="region of interest" description="Disordered" evidence="1">
    <location>
        <begin position="185"/>
        <end position="225"/>
    </location>
</feature>
<protein>
    <submittedName>
        <fullName evidence="3">Toxoplasma gondii family E protein</fullName>
    </submittedName>
</protein>
<feature type="compositionally biased region" description="Polar residues" evidence="1">
    <location>
        <begin position="545"/>
        <end position="559"/>
    </location>
</feature>
<feature type="compositionally biased region" description="Basic and acidic residues" evidence="1">
    <location>
        <begin position="838"/>
        <end position="855"/>
    </location>
</feature>
<evidence type="ECO:0000256" key="1">
    <source>
        <dbReference type="SAM" id="MobiDB-lite"/>
    </source>
</evidence>
<evidence type="ECO:0000256" key="2">
    <source>
        <dbReference type="SAM" id="SignalP"/>
    </source>
</evidence>
<feature type="compositionally biased region" description="Gly residues" evidence="1">
    <location>
        <begin position="661"/>
        <end position="675"/>
    </location>
</feature>
<feature type="compositionally biased region" description="Basic and acidic residues" evidence="1">
    <location>
        <begin position="1449"/>
        <end position="1464"/>
    </location>
</feature>